<evidence type="ECO:0000313" key="3">
    <source>
        <dbReference type="EMBL" id="TVT59747.1"/>
    </source>
</evidence>
<dbReference type="Proteomes" id="UP000317355">
    <property type="component" value="Unassembled WGS sequence"/>
</dbReference>
<dbReference type="InterPro" id="IPR002931">
    <property type="entry name" value="Transglutaminase-like"/>
</dbReference>
<evidence type="ECO:0000256" key="1">
    <source>
        <dbReference type="SAM" id="Phobius"/>
    </source>
</evidence>
<dbReference type="PANTHER" id="PTHR42736:SF1">
    <property type="entry name" value="PROTEIN-GLUTAMINE GAMMA-GLUTAMYLTRANSFERASE"/>
    <property type="match status" value="1"/>
</dbReference>
<keyword evidence="1" id="KW-0812">Transmembrane</keyword>
<dbReference type="Pfam" id="PF13559">
    <property type="entry name" value="DUF4129"/>
    <property type="match status" value="1"/>
</dbReference>
<dbReference type="InterPro" id="IPR038765">
    <property type="entry name" value="Papain-like_cys_pep_sf"/>
</dbReference>
<sequence>MNSANQIKPAVLYHLTLVTALVVAPHFQRLDLRITLAFLAVLFLRWMTLYFAQWKTGRLLLFAVTIISAVLIFTVYPLLMGLEAKIALLSLMLGLKLMECRRRRDLMVVLLLGYFTLITHFLFDQEILLVGYVFIMVIALTGLMIEASRSTHTTGFRLNSLRYAASLVVQSLPIMLVLFFLFPRSSGPLWNLGVDNSTGQTGLSDNITPGSISNLIRSRAVAFRVDFDQDAPPPRQRYWRGPVLWHTDGNRWTRTTALQAKQITYQSLSPPVSYQVTLEPSPNNWLYALDLPEILPPEATLLPDFQITAKDIRNRRHRYSMTSRLEYHTGPLSRRERQLGLQVPDNITPRMRDLVSQWRSESTSDRELVNHALRFFRTELFYYTLTPPLMGENPSDQFLFESRRGFCEHYATSFTSLMRVAGIPSRVVTGYQGGELNPLGNYLIVRQSDAHAWSEVWLEESGWTRVDPTAAVAPERIEQSFDFDLEENNILGIPVIFSTADSSLLKQFAKQFRLGIDAANASWHRWVLGYSKEQQQKLLQHLGLGALSALKLALAMILATAVLIPLLLFLLRLGSQIKPDPVVRDYQRFCKQLDRKGINRFPYEGPLDFARRVVRKRPDLKQPVNAITQHYIKLRYGKADGPQLRKAFHQLVRQFRA</sequence>
<dbReference type="InterPro" id="IPR021878">
    <property type="entry name" value="TgpA_N"/>
</dbReference>
<feature type="transmembrane region" description="Helical" evidence="1">
    <location>
        <begin position="129"/>
        <end position="148"/>
    </location>
</feature>
<reference evidence="3 4" key="1">
    <citation type="submission" date="2019-07" db="EMBL/GenBank/DDBJ databases">
        <title>The pathways for chlorine oxyanion respiration interact through the shared metabolite chlorate.</title>
        <authorList>
            <person name="Barnum T.P."/>
            <person name="Cheng Y."/>
            <person name="Hill K.A."/>
            <person name="Lucas L.N."/>
            <person name="Carlson H.K."/>
            <person name="Coates J.D."/>
        </authorList>
    </citation>
    <scope>NUCLEOTIDE SEQUENCE [LARGE SCALE GENOMIC DNA]</scope>
    <source>
        <strain evidence="3">BK-3</strain>
    </source>
</reference>
<comment type="caution">
    <text evidence="3">The sequence shown here is derived from an EMBL/GenBank/DDBJ whole genome shotgun (WGS) entry which is preliminary data.</text>
</comment>
<feature type="transmembrane region" description="Helical" evidence="1">
    <location>
        <begin position="105"/>
        <end position="123"/>
    </location>
</feature>
<proteinExistence type="predicted"/>
<dbReference type="Pfam" id="PF01841">
    <property type="entry name" value="Transglut_core"/>
    <property type="match status" value="1"/>
</dbReference>
<evidence type="ECO:0000313" key="4">
    <source>
        <dbReference type="Proteomes" id="UP000317355"/>
    </source>
</evidence>
<dbReference type="AlphaFoldDB" id="A0A558DFD3"/>
<dbReference type="PANTHER" id="PTHR42736">
    <property type="entry name" value="PROTEIN-GLUTAMINE GAMMA-GLUTAMYLTRANSFERASE"/>
    <property type="match status" value="1"/>
</dbReference>
<keyword evidence="1" id="KW-1133">Transmembrane helix</keyword>
<feature type="transmembrane region" description="Helical" evidence="1">
    <location>
        <begin position="12"/>
        <end position="28"/>
    </location>
</feature>
<feature type="transmembrane region" description="Helical" evidence="1">
    <location>
        <begin position="34"/>
        <end position="52"/>
    </location>
</feature>
<dbReference type="SMART" id="SM00460">
    <property type="entry name" value="TGc"/>
    <property type="match status" value="1"/>
</dbReference>
<dbReference type="InterPro" id="IPR025403">
    <property type="entry name" value="TgpA-like_C"/>
</dbReference>
<dbReference type="InterPro" id="IPR052901">
    <property type="entry name" value="Bact_TGase-like"/>
</dbReference>
<protein>
    <submittedName>
        <fullName evidence="3">DUF3488 domain-containing protein</fullName>
    </submittedName>
</protein>
<dbReference type="Gene3D" id="3.10.620.30">
    <property type="match status" value="1"/>
</dbReference>
<dbReference type="EMBL" id="VMRY01000003">
    <property type="protein sequence ID" value="TVT59747.1"/>
    <property type="molecule type" value="Genomic_DNA"/>
</dbReference>
<dbReference type="Pfam" id="PF11992">
    <property type="entry name" value="TgpA_N"/>
    <property type="match status" value="1"/>
</dbReference>
<feature type="transmembrane region" description="Helical" evidence="1">
    <location>
        <begin position="160"/>
        <end position="182"/>
    </location>
</feature>
<dbReference type="SUPFAM" id="SSF54001">
    <property type="entry name" value="Cysteine proteinases"/>
    <property type="match status" value="1"/>
</dbReference>
<accession>A0A558DFD3</accession>
<feature type="transmembrane region" description="Helical" evidence="1">
    <location>
        <begin position="59"/>
        <end position="76"/>
    </location>
</feature>
<keyword evidence="1" id="KW-0472">Membrane</keyword>
<feature type="domain" description="Transglutaminase-like" evidence="2">
    <location>
        <begin position="399"/>
        <end position="470"/>
    </location>
</feature>
<name>A0A558DFD3_9GAMM</name>
<organism evidence="3 4">
    <name type="scientific">Sedimenticola thiotaurini</name>
    <dbReference type="NCBI Taxonomy" id="1543721"/>
    <lineage>
        <taxon>Bacteria</taxon>
        <taxon>Pseudomonadati</taxon>
        <taxon>Pseudomonadota</taxon>
        <taxon>Gammaproteobacteria</taxon>
        <taxon>Chromatiales</taxon>
        <taxon>Sedimenticolaceae</taxon>
        <taxon>Sedimenticola</taxon>
    </lineage>
</organism>
<feature type="transmembrane region" description="Helical" evidence="1">
    <location>
        <begin position="542"/>
        <end position="571"/>
    </location>
</feature>
<evidence type="ECO:0000259" key="2">
    <source>
        <dbReference type="SMART" id="SM00460"/>
    </source>
</evidence>
<gene>
    <name evidence="3" type="ORF">FHK82_01835</name>
</gene>